<feature type="region of interest" description="Disordered" evidence="1">
    <location>
        <begin position="94"/>
        <end position="125"/>
    </location>
</feature>
<dbReference type="Proteomes" id="UP000676565">
    <property type="component" value="Unassembled WGS sequence"/>
</dbReference>
<evidence type="ECO:0000313" key="2">
    <source>
        <dbReference type="EMBL" id="MBP3957172.1"/>
    </source>
</evidence>
<reference evidence="2 3" key="1">
    <citation type="submission" date="2021-04" db="EMBL/GenBank/DDBJ databases">
        <authorList>
            <person name="Ivanova A."/>
        </authorList>
    </citation>
    <scope>NUCLEOTIDE SEQUENCE [LARGE SCALE GENOMIC DNA]</scope>
    <source>
        <strain evidence="2 3">G18</strain>
    </source>
</reference>
<accession>A0ABS5BTW6</accession>
<comment type="caution">
    <text evidence="2">The sequence shown here is derived from an EMBL/GenBank/DDBJ whole genome shotgun (WGS) entry which is preliminary data.</text>
</comment>
<name>A0ABS5BTW6_9BACT</name>
<dbReference type="InterPro" id="IPR011474">
    <property type="entry name" value="DUF1580"/>
</dbReference>
<feature type="compositionally biased region" description="Basic and acidic residues" evidence="1">
    <location>
        <begin position="111"/>
        <end position="125"/>
    </location>
</feature>
<dbReference type="EMBL" id="JAGKQQ010000001">
    <property type="protein sequence ID" value="MBP3957172.1"/>
    <property type="molecule type" value="Genomic_DNA"/>
</dbReference>
<dbReference type="RefSeq" id="WP_210655981.1">
    <property type="nucleotide sequence ID" value="NZ_JAGKQQ010000001.1"/>
</dbReference>
<dbReference type="Pfam" id="PF07618">
    <property type="entry name" value="DUF1580"/>
    <property type="match status" value="1"/>
</dbReference>
<proteinExistence type="predicted"/>
<evidence type="ECO:0000313" key="3">
    <source>
        <dbReference type="Proteomes" id="UP000676565"/>
    </source>
</evidence>
<evidence type="ECO:0000256" key="1">
    <source>
        <dbReference type="SAM" id="MobiDB-lite"/>
    </source>
</evidence>
<feature type="compositionally biased region" description="Low complexity" evidence="1">
    <location>
        <begin position="94"/>
        <end position="109"/>
    </location>
</feature>
<gene>
    <name evidence="2" type="ORF">J8F10_18065</name>
</gene>
<keyword evidence="3" id="KW-1185">Reference proteome</keyword>
<protein>
    <submittedName>
        <fullName evidence="2">DUF1580 domain-containing protein</fullName>
    </submittedName>
</protein>
<organism evidence="2 3">
    <name type="scientific">Gemmata palustris</name>
    <dbReference type="NCBI Taxonomy" id="2822762"/>
    <lineage>
        <taxon>Bacteria</taxon>
        <taxon>Pseudomonadati</taxon>
        <taxon>Planctomycetota</taxon>
        <taxon>Planctomycetia</taxon>
        <taxon>Gemmatales</taxon>
        <taxon>Gemmataceae</taxon>
        <taxon>Gemmata</taxon>
    </lineage>
</organism>
<sequence>MADSVLTPDVEPVAQVLAEIQTGDGLALSAAGRLFPAHRGTGTVGPSTVFRWLTKGAKANGGHLVRLEAVRVGGRWLTSRGAVARFVRALTDAATPAAPVPAPRTTSARQKASERAGRELVKRGA</sequence>